<keyword evidence="6 19" id="KW-0732">Signal</keyword>
<dbReference type="InterPro" id="IPR051221">
    <property type="entry name" value="LDLR-related"/>
</dbReference>
<feature type="chain" id="PRO_5042858895" description="EGF-like domain-containing protein" evidence="19">
    <location>
        <begin position="29"/>
        <end position="929"/>
    </location>
</feature>
<feature type="disulfide bond" evidence="15">
    <location>
        <begin position="256"/>
        <end position="271"/>
    </location>
</feature>
<protein>
    <recommendedName>
        <fullName evidence="20">EGF-like domain-containing protein</fullName>
    </recommendedName>
</protein>
<dbReference type="InterPro" id="IPR023415">
    <property type="entry name" value="LDLR_class-A_CS"/>
</dbReference>
<dbReference type="SMART" id="SM00179">
    <property type="entry name" value="EGF_CA"/>
    <property type="match status" value="2"/>
</dbReference>
<evidence type="ECO:0000256" key="7">
    <source>
        <dbReference type="ARBA" id="ARBA00022737"/>
    </source>
</evidence>
<dbReference type="GO" id="GO:0043235">
    <property type="term" value="C:receptor complex"/>
    <property type="evidence" value="ECO:0007669"/>
    <property type="project" value="TreeGrafter"/>
</dbReference>
<evidence type="ECO:0000256" key="13">
    <source>
        <dbReference type="ARBA" id="ARBA00023180"/>
    </source>
</evidence>
<dbReference type="GO" id="GO:0005886">
    <property type="term" value="C:plasma membrane"/>
    <property type="evidence" value="ECO:0007669"/>
    <property type="project" value="UniProtKB-SubCell"/>
</dbReference>
<dbReference type="PROSITE" id="PS01187">
    <property type="entry name" value="EGF_CA"/>
    <property type="match status" value="1"/>
</dbReference>
<dbReference type="PROSITE" id="PS50026">
    <property type="entry name" value="EGF_3"/>
    <property type="match status" value="1"/>
</dbReference>
<comment type="caution">
    <text evidence="14">Lacks conserved residue(s) required for the propagation of feature annotation.</text>
</comment>
<feature type="signal peptide" evidence="19">
    <location>
        <begin position="1"/>
        <end position="28"/>
    </location>
</feature>
<feature type="domain" description="EGF-like" evidence="20">
    <location>
        <begin position="401"/>
        <end position="439"/>
    </location>
</feature>
<dbReference type="PROSITE" id="PS00010">
    <property type="entry name" value="ASX_HYDROXYL"/>
    <property type="match status" value="1"/>
</dbReference>
<dbReference type="GO" id="GO:0006897">
    <property type="term" value="P:endocytosis"/>
    <property type="evidence" value="ECO:0007669"/>
    <property type="project" value="UniProtKB-KW"/>
</dbReference>
<gene>
    <name evidence="21" type="ORF">V1264_022954</name>
</gene>
<feature type="region of interest" description="Disordered" evidence="17">
    <location>
        <begin position="907"/>
        <end position="929"/>
    </location>
</feature>
<dbReference type="FunFam" id="2.10.25.10:FF:000009">
    <property type="entry name" value="Low-density lipoprotein receptor isoform 1"/>
    <property type="match status" value="1"/>
</dbReference>
<feature type="disulfide bond" evidence="15">
    <location>
        <begin position="40"/>
        <end position="58"/>
    </location>
</feature>
<name>A0AAN9B8M1_9CAEN</name>
<dbReference type="PROSITE" id="PS01209">
    <property type="entry name" value="LDLRA_1"/>
    <property type="match status" value="4"/>
</dbReference>
<feature type="disulfide bond" evidence="15">
    <location>
        <begin position="275"/>
        <end position="287"/>
    </location>
</feature>
<organism evidence="21 22">
    <name type="scientific">Littorina saxatilis</name>
    <dbReference type="NCBI Taxonomy" id="31220"/>
    <lineage>
        <taxon>Eukaryota</taxon>
        <taxon>Metazoa</taxon>
        <taxon>Spiralia</taxon>
        <taxon>Lophotrochozoa</taxon>
        <taxon>Mollusca</taxon>
        <taxon>Gastropoda</taxon>
        <taxon>Caenogastropoda</taxon>
        <taxon>Littorinimorpha</taxon>
        <taxon>Littorinoidea</taxon>
        <taxon>Littorinidae</taxon>
        <taxon>Littorina</taxon>
    </lineage>
</organism>
<keyword evidence="5 18" id="KW-0812">Transmembrane</keyword>
<keyword evidence="10 18" id="KW-0472">Membrane</keyword>
<sequence length="929" mass="104046">MRKLLWNQHWLAVVVGIFLTVLVAGTAGTEEECTSTQFACDNKRCISLPWRCDGDDDCNDGSDEVNCTSTTCGTEDFKCVSDSKCIPLRWKCDEASDCLDSSDEDPALCSVSTCDENEFRCADNKTCIQRAWMCDGENDCEGGEDERNCNSTCKPDTEFQCVAEGNCISSRWRCDLNNDCSDGSDELNCPETHCKEFEFNCTNGKCIQDTWVCDGDDDCGDHSDEFSCENTEDTCRDSEFQCKTLDRMCIHLSWKCDGDFDCEDQSDEKHCNITCQPGEFLCEGNYCIHDSLRCDGQEDCLHGSDEENCPTTAPTCANNTFDCFGDGQKCIQYNLVCDEWNDCGNYEDERTENRDPCPKENPCNTNNGGCQHICYRSPAGAVCDCHMGYELANKSKTECVDVDECKIPGVCSQKCVNTKGSYKCDCLSGYTLEQHHLCKASEGEPELLLADRKDLRRYHLLTKSYTLLIDNKEIEGAIAMDFHFQNKYVYWTDVTQEHIKRVNTETNVIDVVAAENVSTPDGLAVDWVHGHLYWTDTGLNHIEVATLNGTMRKILINTDLDEPRAIALHPNKGLMFWTDWGQDPKIESCGMNGKKRQDVITEDITWPNGLTIDYVDDRLYWIDAKTHQIGSSDLDGSNRRMVLRGHQYLGHPFAITVFEDYLYWSDWPSESIRRYNKFQKGEVETIAQGLDTPMDIHIFHPNRQVAYISLCGNNSGGCEQFCLPAPNNTFTCECKNGYMVDPNNEKKCVEGEAEATVVTTRPQSPNTTRSPNHSGNQNRTGSPVSTPAPSGKPGTTPEPTPEPTTAPQTPHPNTTPKAVTTENPTSNVTTEKTVNGTESTPINKQQEEGMGHVAIIVIAAVLCIALIVIAVGAFIFRRYRNKNIKSMNFDNPVYRKTTTDEDKVYMERSSSRQNLPSSMQPLNPENEVV</sequence>
<keyword evidence="4" id="KW-0254">Endocytosis</keyword>
<feature type="repeat" description="LDL-receptor class B" evidence="16">
    <location>
        <begin position="617"/>
        <end position="661"/>
    </location>
</feature>
<feature type="compositionally biased region" description="Polar residues" evidence="17">
    <location>
        <begin position="911"/>
        <end position="923"/>
    </location>
</feature>
<feature type="disulfide bond" evidence="15">
    <location>
        <begin position="134"/>
        <end position="149"/>
    </location>
</feature>
<feature type="disulfide bond" evidence="15">
    <location>
        <begin position="194"/>
        <end position="206"/>
    </location>
</feature>
<dbReference type="PANTHER" id="PTHR22722:SF15">
    <property type="entry name" value="LOW-DENSITY LIPOPROTEIN RECEPTOR-RELATED"/>
    <property type="match status" value="1"/>
</dbReference>
<evidence type="ECO:0000313" key="21">
    <source>
        <dbReference type="EMBL" id="KAK7099924.1"/>
    </source>
</evidence>
<feature type="disulfide bond" evidence="15">
    <location>
        <begin position="52"/>
        <end position="67"/>
    </location>
</feature>
<feature type="repeat" description="LDL-receptor class B" evidence="16">
    <location>
        <begin position="530"/>
        <end position="572"/>
    </location>
</feature>
<proteinExistence type="predicted"/>
<reference evidence="21 22" key="1">
    <citation type="submission" date="2024-02" db="EMBL/GenBank/DDBJ databases">
        <title>Chromosome-scale genome assembly of the rough periwinkle Littorina saxatilis.</title>
        <authorList>
            <person name="De Jode A."/>
            <person name="Faria R."/>
            <person name="Formenti G."/>
            <person name="Sims Y."/>
            <person name="Smith T.P."/>
            <person name="Tracey A."/>
            <person name="Wood J.M.D."/>
            <person name="Zagrodzka Z.B."/>
            <person name="Johannesson K."/>
            <person name="Butlin R.K."/>
            <person name="Leder E.H."/>
        </authorList>
    </citation>
    <scope>NUCLEOTIDE SEQUENCE [LARGE SCALE GENOMIC DNA]</scope>
    <source>
        <strain evidence="21">Snail1</strain>
        <tissue evidence="21">Muscle</tissue>
    </source>
</reference>
<evidence type="ECO:0000313" key="22">
    <source>
        <dbReference type="Proteomes" id="UP001374579"/>
    </source>
</evidence>
<dbReference type="Pfam" id="PF14670">
    <property type="entry name" value="FXa_inhibition"/>
    <property type="match status" value="1"/>
</dbReference>
<keyword evidence="7" id="KW-0677">Repeat</keyword>
<comment type="caution">
    <text evidence="21">The sequence shown here is derived from an EMBL/GenBank/DDBJ whole genome shotgun (WGS) entry which is preliminary data.</text>
</comment>
<evidence type="ECO:0000256" key="14">
    <source>
        <dbReference type="PROSITE-ProRule" id="PRU00076"/>
    </source>
</evidence>
<evidence type="ECO:0000256" key="1">
    <source>
        <dbReference type="ARBA" id="ARBA00004251"/>
    </source>
</evidence>
<keyword evidence="3 14" id="KW-0245">EGF-like domain</keyword>
<dbReference type="PANTHER" id="PTHR22722">
    <property type="entry name" value="LOW-DENSITY LIPOPROTEIN RECEPTOR-RELATED PROTEIN 2-RELATED"/>
    <property type="match status" value="1"/>
</dbReference>
<keyword evidence="9 18" id="KW-1133">Transmembrane helix</keyword>
<keyword evidence="13" id="KW-0325">Glycoprotein</keyword>
<dbReference type="PRINTS" id="PR00261">
    <property type="entry name" value="LDLRECEPTOR"/>
</dbReference>
<feature type="disulfide bond" evidence="14">
    <location>
        <begin position="405"/>
        <end position="415"/>
    </location>
</feature>
<accession>A0AAN9B8M1</accession>
<dbReference type="CDD" id="cd00112">
    <property type="entry name" value="LDLa"/>
    <property type="match status" value="5"/>
</dbReference>
<evidence type="ECO:0000256" key="2">
    <source>
        <dbReference type="ARBA" id="ARBA00022475"/>
    </source>
</evidence>
<dbReference type="InterPro" id="IPR036055">
    <property type="entry name" value="LDL_receptor-like_sf"/>
</dbReference>
<dbReference type="SMART" id="SM00181">
    <property type="entry name" value="EGF"/>
    <property type="match status" value="4"/>
</dbReference>
<dbReference type="InterPro" id="IPR011042">
    <property type="entry name" value="6-blade_b-propeller_TolB-like"/>
</dbReference>
<comment type="subcellular location">
    <subcellularLocation>
        <location evidence="1">Cell membrane</location>
        <topology evidence="1">Single-pass type I membrane protein</topology>
    </subcellularLocation>
</comment>
<keyword evidence="8" id="KW-0106">Calcium</keyword>
<feature type="repeat" description="LDL-receptor class B" evidence="16">
    <location>
        <begin position="573"/>
        <end position="616"/>
    </location>
</feature>
<evidence type="ECO:0000256" key="5">
    <source>
        <dbReference type="ARBA" id="ARBA00022692"/>
    </source>
</evidence>
<feature type="disulfide bond" evidence="15">
    <location>
        <begin position="282"/>
        <end position="300"/>
    </location>
</feature>
<evidence type="ECO:0000256" key="8">
    <source>
        <dbReference type="ARBA" id="ARBA00022837"/>
    </source>
</evidence>
<evidence type="ECO:0000256" key="10">
    <source>
        <dbReference type="ARBA" id="ARBA00023136"/>
    </source>
</evidence>
<dbReference type="SUPFAM" id="SSF63825">
    <property type="entry name" value="YWTD domain"/>
    <property type="match status" value="1"/>
</dbReference>
<evidence type="ECO:0000256" key="15">
    <source>
        <dbReference type="PROSITE-ProRule" id="PRU00124"/>
    </source>
</evidence>
<feature type="disulfide bond" evidence="15">
    <location>
        <begin position="174"/>
        <end position="189"/>
    </location>
</feature>
<dbReference type="InterPro" id="IPR049883">
    <property type="entry name" value="NOTCH1_EGF-like"/>
</dbReference>
<keyword evidence="12" id="KW-0675">Receptor</keyword>
<dbReference type="Gene3D" id="2.10.25.10">
    <property type="entry name" value="Laminin"/>
    <property type="match status" value="2"/>
</dbReference>
<dbReference type="InterPro" id="IPR000742">
    <property type="entry name" value="EGF"/>
</dbReference>
<dbReference type="InterPro" id="IPR018097">
    <property type="entry name" value="EGF_Ca-bd_CS"/>
</dbReference>
<dbReference type="GO" id="GO:0005509">
    <property type="term" value="F:calcium ion binding"/>
    <property type="evidence" value="ECO:0007669"/>
    <property type="project" value="InterPro"/>
</dbReference>
<dbReference type="FunFam" id="2.120.10.30:FF:000008">
    <property type="entry name" value="Low-density lipoprotein receptor-related protein 4"/>
    <property type="match status" value="1"/>
</dbReference>
<evidence type="ECO:0000256" key="6">
    <source>
        <dbReference type="ARBA" id="ARBA00022729"/>
    </source>
</evidence>
<feature type="disulfide bond" evidence="15">
    <location>
        <begin position="201"/>
        <end position="219"/>
    </location>
</feature>
<feature type="disulfide bond" evidence="15">
    <location>
        <begin position="33"/>
        <end position="45"/>
    </location>
</feature>
<evidence type="ECO:0000256" key="18">
    <source>
        <dbReference type="SAM" id="Phobius"/>
    </source>
</evidence>
<evidence type="ECO:0000259" key="20">
    <source>
        <dbReference type="PROSITE" id="PS50026"/>
    </source>
</evidence>
<dbReference type="PROSITE" id="PS01186">
    <property type="entry name" value="EGF_2"/>
    <property type="match status" value="1"/>
</dbReference>
<dbReference type="InterPro" id="IPR002172">
    <property type="entry name" value="LDrepeatLR_classA_rpt"/>
</dbReference>
<dbReference type="CDD" id="cd00054">
    <property type="entry name" value="EGF_CA"/>
    <property type="match status" value="1"/>
</dbReference>
<dbReference type="GO" id="GO:0005041">
    <property type="term" value="F:low-density lipoprotein particle receptor activity"/>
    <property type="evidence" value="ECO:0007669"/>
    <property type="project" value="TreeGrafter"/>
</dbReference>
<feature type="repeat" description="LDL-receptor class B" evidence="16">
    <location>
        <begin position="487"/>
        <end position="529"/>
    </location>
</feature>
<feature type="compositionally biased region" description="Polar residues" evidence="17">
    <location>
        <begin position="814"/>
        <end position="843"/>
    </location>
</feature>
<dbReference type="SMART" id="SM00135">
    <property type="entry name" value="LY"/>
    <property type="match status" value="5"/>
</dbReference>
<dbReference type="Gene3D" id="2.120.10.30">
    <property type="entry name" value="TolB, C-terminal domain"/>
    <property type="match status" value="1"/>
</dbReference>
<dbReference type="FunFam" id="4.10.400.10:FF:000045">
    <property type="entry name" value="Low-density lipoprotein receptor-related protein 2"/>
    <property type="match status" value="1"/>
</dbReference>
<keyword evidence="2" id="KW-1003">Cell membrane</keyword>
<feature type="disulfide bond" evidence="15">
    <location>
        <begin position="294"/>
        <end position="309"/>
    </location>
</feature>
<dbReference type="Pfam" id="PF00058">
    <property type="entry name" value="Ldl_recept_b"/>
    <property type="match status" value="4"/>
</dbReference>
<evidence type="ECO:0000256" key="4">
    <source>
        <dbReference type="ARBA" id="ARBA00022583"/>
    </source>
</evidence>
<feature type="compositionally biased region" description="Polar residues" evidence="17">
    <location>
        <begin position="757"/>
        <end position="788"/>
    </location>
</feature>
<keyword evidence="22" id="KW-1185">Reference proteome</keyword>
<dbReference type="PROSITE" id="PS51120">
    <property type="entry name" value="LDLRB"/>
    <property type="match status" value="4"/>
</dbReference>
<dbReference type="InterPro" id="IPR000152">
    <property type="entry name" value="EGF-type_Asp/Asn_hydroxyl_site"/>
</dbReference>
<dbReference type="SUPFAM" id="SSF57196">
    <property type="entry name" value="EGF/Laminin"/>
    <property type="match status" value="3"/>
</dbReference>
<feature type="region of interest" description="Disordered" evidence="17">
    <location>
        <begin position="751"/>
        <end position="843"/>
    </location>
</feature>
<dbReference type="SUPFAM" id="SSF57424">
    <property type="entry name" value="LDL receptor-like module"/>
    <property type="match status" value="8"/>
</dbReference>
<dbReference type="SMART" id="SM00192">
    <property type="entry name" value="LDLa"/>
    <property type="match status" value="8"/>
</dbReference>
<dbReference type="AlphaFoldDB" id="A0AAN9B8M1"/>
<keyword evidence="11 14" id="KW-1015">Disulfide bond</keyword>
<dbReference type="PROSITE" id="PS50068">
    <property type="entry name" value="LDLRA_2"/>
    <property type="match status" value="8"/>
</dbReference>
<evidence type="ECO:0000256" key="3">
    <source>
        <dbReference type="ARBA" id="ARBA00022536"/>
    </source>
</evidence>
<dbReference type="InterPro" id="IPR000033">
    <property type="entry name" value="LDLR_classB_rpt"/>
</dbReference>
<evidence type="ECO:0000256" key="17">
    <source>
        <dbReference type="SAM" id="MobiDB-lite"/>
    </source>
</evidence>
<dbReference type="Pfam" id="PF00057">
    <property type="entry name" value="Ldl_recept_a"/>
    <property type="match status" value="8"/>
</dbReference>
<dbReference type="EMBL" id="JBAMIC010000011">
    <property type="protein sequence ID" value="KAK7099924.1"/>
    <property type="molecule type" value="Genomic_DNA"/>
</dbReference>
<evidence type="ECO:0000256" key="19">
    <source>
        <dbReference type="SAM" id="SignalP"/>
    </source>
</evidence>
<dbReference type="Gene3D" id="4.10.400.10">
    <property type="entry name" value="Low-density Lipoprotein Receptor"/>
    <property type="match status" value="8"/>
</dbReference>
<dbReference type="InterPro" id="IPR001881">
    <property type="entry name" value="EGF-like_Ca-bd_dom"/>
</dbReference>
<feature type="disulfide bond" evidence="15">
    <location>
        <begin position="213"/>
        <end position="228"/>
    </location>
</feature>
<evidence type="ECO:0000256" key="11">
    <source>
        <dbReference type="ARBA" id="ARBA00023157"/>
    </source>
</evidence>
<evidence type="ECO:0000256" key="16">
    <source>
        <dbReference type="PROSITE-ProRule" id="PRU00461"/>
    </source>
</evidence>
<dbReference type="Pfam" id="PF07645">
    <property type="entry name" value="EGF_CA"/>
    <property type="match status" value="1"/>
</dbReference>
<evidence type="ECO:0000256" key="12">
    <source>
        <dbReference type="ARBA" id="ARBA00023170"/>
    </source>
</evidence>
<feature type="transmembrane region" description="Helical" evidence="18">
    <location>
        <begin position="853"/>
        <end position="876"/>
    </location>
</feature>
<evidence type="ECO:0000256" key="9">
    <source>
        <dbReference type="ARBA" id="ARBA00022989"/>
    </source>
</evidence>
<dbReference type="Proteomes" id="UP001374579">
    <property type="component" value="Unassembled WGS sequence"/>
</dbReference>